<dbReference type="PROSITE" id="PS00653">
    <property type="entry name" value="GLYCOSYL_HYDROL_F1_2"/>
    <property type="match status" value="1"/>
</dbReference>
<dbReference type="InterPro" id="IPR017853">
    <property type="entry name" value="GH"/>
</dbReference>
<dbReference type="Gene3D" id="3.20.20.80">
    <property type="entry name" value="Glycosidases"/>
    <property type="match status" value="1"/>
</dbReference>
<sequence length="110" mass="12406">MKFRLSFLSKTDNLVIPSPSPLPINDKPIIYGDHPIAQAGLKSQWSPFLPVTTVRDFKDIKRSQFPDGFFFGTSTSSYQIEGAILEDGKSLSNWDVFTHIQGFAKSRARR</sequence>
<comment type="similarity">
    <text evidence="1">Belongs to the glycosyl hydrolase 1 family.</text>
</comment>
<gene>
    <name evidence="3" type="ORF">HYC85_003506</name>
</gene>
<evidence type="ECO:0000313" key="3">
    <source>
        <dbReference type="EMBL" id="KAF5956281.1"/>
    </source>
</evidence>
<dbReference type="AlphaFoldDB" id="A0A7J7HVM3"/>
<keyword evidence="4" id="KW-1185">Reference proteome</keyword>
<dbReference type="EMBL" id="JACBKZ010000002">
    <property type="protein sequence ID" value="KAF5956281.1"/>
    <property type="molecule type" value="Genomic_DNA"/>
</dbReference>
<dbReference type="InterPro" id="IPR001360">
    <property type="entry name" value="Glyco_hydro_1"/>
</dbReference>
<dbReference type="SUPFAM" id="SSF51445">
    <property type="entry name" value="(Trans)glycosidases"/>
    <property type="match status" value="1"/>
</dbReference>
<proteinExistence type="inferred from homology"/>
<evidence type="ECO:0000256" key="1">
    <source>
        <dbReference type="ARBA" id="ARBA00010838"/>
    </source>
</evidence>
<reference evidence="4" key="1">
    <citation type="journal article" date="2020" name="Nat. Commun.">
        <title>Genome assembly of wild tea tree DASZ reveals pedigree and selection history of tea varieties.</title>
        <authorList>
            <person name="Zhang W."/>
            <person name="Zhang Y."/>
            <person name="Qiu H."/>
            <person name="Guo Y."/>
            <person name="Wan H."/>
            <person name="Zhang X."/>
            <person name="Scossa F."/>
            <person name="Alseekh S."/>
            <person name="Zhang Q."/>
            <person name="Wang P."/>
            <person name="Xu L."/>
            <person name="Schmidt M.H."/>
            <person name="Jia X."/>
            <person name="Li D."/>
            <person name="Zhu A."/>
            <person name="Guo F."/>
            <person name="Chen W."/>
            <person name="Ni D."/>
            <person name="Usadel B."/>
            <person name="Fernie A.R."/>
            <person name="Wen W."/>
        </authorList>
    </citation>
    <scope>NUCLEOTIDE SEQUENCE [LARGE SCALE GENOMIC DNA]</scope>
    <source>
        <strain evidence="4">cv. G240</strain>
    </source>
</reference>
<reference evidence="3 4" key="2">
    <citation type="submission" date="2020-07" db="EMBL/GenBank/DDBJ databases">
        <title>Genome assembly of wild tea tree DASZ reveals pedigree and selection history of tea varieties.</title>
        <authorList>
            <person name="Zhang W."/>
        </authorList>
    </citation>
    <scope>NUCLEOTIDE SEQUENCE [LARGE SCALE GENOMIC DNA]</scope>
    <source>
        <strain evidence="4">cv. G240</strain>
        <tissue evidence="3">Leaf</tissue>
    </source>
</reference>
<evidence type="ECO:0000313" key="4">
    <source>
        <dbReference type="Proteomes" id="UP000593564"/>
    </source>
</evidence>
<keyword evidence="2" id="KW-0378">Hydrolase</keyword>
<organism evidence="3 4">
    <name type="scientific">Camellia sinensis</name>
    <name type="common">Tea plant</name>
    <name type="synonym">Thea sinensis</name>
    <dbReference type="NCBI Taxonomy" id="4442"/>
    <lineage>
        <taxon>Eukaryota</taxon>
        <taxon>Viridiplantae</taxon>
        <taxon>Streptophyta</taxon>
        <taxon>Embryophyta</taxon>
        <taxon>Tracheophyta</taxon>
        <taxon>Spermatophyta</taxon>
        <taxon>Magnoliopsida</taxon>
        <taxon>eudicotyledons</taxon>
        <taxon>Gunneridae</taxon>
        <taxon>Pentapetalae</taxon>
        <taxon>asterids</taxon>
        <taxon>Ericales</taxon>
        <taxon>Theaceae</taxon>
        <taxon>Camellia</taxon>
    </lineage>
</organism>
<dbReference type="Proteomes" id="UP000593564">
    <property type="component" value="Unassembled WGS sequence"/>
</dbReference>
<name>A0A7J7HVM3_CAMSI</name>
<evidence type="ECO:0008006" key="5">
    <source>
        <dbReference type="Google" id="ProtNLM"/>
    </source>
</evidence>
<dbReference type="GO" id="GO:0004553">
    <property type="term" value="F:hydrolase activity, hydrolyzing O-glycosyl compounds"/>
    <property type="evidence" value="ECO:0007669"/>
    <property type="project" value="InterPro"/>
</dbReference>
<accession>A0A7J7HVM3</accession>
<dbReference type="GO" id="GO:0005975">
    <property type="term" value="P:carbohydrate metabolic process"/>
    <property type="evidence" value="ECO:0007669"/>
    <property type="project" value="InterPro"/>
</dbReference>
<evidence type="ECO:0000256" key="2">
    <source>
        <dbReference type="ARBA" id="ARBA00022801"/>
    </source>
</evidence>
<dbReference type="InterPro" id="IPR033132">
    <property type="entry name" value="GH_1_N_CS"/>
</dbReference>
<protein>
    <recommendedName>
        <fullName evidence="5">Beta-glucosidase</fullName>
    </recommendedName>
</protein>
<comment type="caution">
    <text evidence="3">The sequence shown here is derived from an EMBL/GenBank/DDBJ whole genome shotgun (WGS) entry which is preliminary data.</text>
</comment>
<dbReference type="Pfam" id="PF00232">
    <property type="entry name" value="Glyco_hydro_1"/>
    <property type="match status" value="1"/>
</dbReference>